<reference evidence="3 4" key="1">
    <citation type="submission" date="2016-10" db="EMBL/GenBank/DDBJ databases">
        <authorList>
            <person name="de Groot N.N."/>
        </authorList>
    </citation>
    <scope>NUCLEOTIDE SEQUENCE [LARGE SCALE GENOMIC DNA]</scope>
    <source>
        <strain evidence="3 4">CGMCC 1.10959</strain>
    </source>
</reference>
<protein>
    <submittedName>
        <fullName evidence="3">TadE-like protein</fullName>
    </submittedName>
</protein>
<dbReference type="RefSeq" id="WP_027260633.1">
    <property type="nucleotide sequence ID" value="NZ_FPAW01000002.1"/>
</dbReference>
<accession>A0A1I6YGI5</accession>
<evidence type="ECO:0000256" key="1">
    <source>
        <dbReference type="SAM" id="Phobius"/>
    </source>
</evidence>
<dbReference type="Pfam" id="PF07811">
    <property type="entry name" value="TadE"/>
    <property type="match status" value="1"/>
</dbReference>
<evidence type="ECO:0000259" key="2">
    <source>
        <dbReference type="Pfam" id="PF07811"/>
    </source>
</evidence>
<keyword evidence="1" id="KW-0812">Transmembrane</keyword>
<proteinExistence type="predicted"/>
<dbReference type="EMBL" id="FPAW01000002">
    <property type="protein sequence ID" value="SFT49623.1"/>
    <property type="molecule type" value="Genomic_DNA"/>
</dbReference>
<keyword evidence="4" id="KW-1185">Reference proteome</keyword>
<sequence>MIRSFLQPARRFLRREDGVATLEFVLTFPAMLMIMLSSIEVGMMTLNHSGLERAMDLTVRDIRLSTGTAPQYDEIKNRICQRAGFIKDCGNNLKLEMVQVDPRDWVGVSREVTCTDASKEVQPKTMFKNDAKDNELMILRACAKIKPIFPTTGLGKSIKKDGAGQYALVSTSVFVQEPR</sequence>
<dbReference type="STRING" id="999627.SAMN05216236_102201"/>
<organism evidence="3 4">
    <name type="scientific">Sedimentitalea nanhaiensis</name>
    <dbReference type="NCBI Taxonomy" id="999627"/>
    <lineage>
        <taxon>Bacteria</taxon>
        <taxon>Pseudomonadati</taxon>
        <taxon>Pseudomonadota</taxon>
        <taxon>Alphaproteobacteria</taxon>
        <taxon>Rhodobacterales</taxon>
        <taxon>Paracoccaceae</taxon>
        <taxon>Sedimentitalea</taxon>
    </lineage>
</organism>
<feature type="domain" description="TadE-like" evidence="2">
    <location>
        <begin position="18"/>
        <end position="55"/>
    </location>
</feature>
<gene>
    <name evidence="3" type="ORF">SAMN05216236_102201</name>
</gene>
<dbReference type="OrthoDB" id="7907064at2"/>
<evidence type="ECO:0000313" key="3">
    <source>
        <dbReference type="EMBL" id="SFT49623.1"/>
    </source>
</evidence>
<keyword evidence="1" id="KW-0472">Membrane</keyword>
<dbReference type="AlphaFoldDB" id="A0A1I6YGI5"/>
<evidence type="ECO:0000313" key="4">
    <source>
        <dbReference type="Proteomes" id="UP000182466"/>
    </source>
</evidence>
<keyword evidence="1" id="KW-1133">Transmembrane helix</keyword>
<dbReference type="InterPro" id="IPR012495">
    <property type="entry name" value="TadE-like_dom"/>
</dbReference>
<dbReference type="Proteomes" id="UP000182466">
    <property type="component" value="Unassembled WGS sequence"/>
</dbReference>
<name>A0A1I6YGI5_9RHOB</name>
<dbReference type="eggNOG" id="COG4961">
    <property type="taxonomic scope" value="Bacteria"/>
</dbReference>
<feature type="transmembrane region" description="Helical" evidence="1">
    <location>
        <begin position="20"/>
        <end position="39"/>
    </location>
</feature>